<comment type="caution">
    <text evidence="1">The sequence shown here is derived from an EMBL/GenBank/DDBJ whole genome shotgun (WGS) entry which is preliminary data.</text>
</comment>
<dbReference type="RefSeq" id="WP_377913225.1">
    <property type="nucleotide sequence ID" value="NZ_JBHSKS010000003.1"/>
</dbReference>
<accession>A0ABW0BUR8</accession>
<dbReference type="EMBL" id="JBHSKS010000003">
    <property type="protein sequence ID" value="MFC5191308.1"/>
    <property type="molecule type" value="Genomic_DNA"/>
</dbReference>
<organism evidence="1 2">
    <name type="scientific">Algoriphagus aquatilis</name>
    <dbReference type="NCBI Taxonomy" id="490186"/>
    <lineage>
        <taxon>Bacteria</taxon>
        <taxon>Pseudomonadati</taxon>
        <taxon>Bacteroidota</taxon>
        <taxon>Cytophagia</taxon>
        <taxon>Cytophagales</taxon>
        <taxon>Cyclobacteriaceae</taxon>
        <taxon>Algoriphagus</taxon>
    </lineage>
</organism>
<proteinExistence type="predicted"/>
<evidence type="ECO:0008006" key="3">
    <source>
        <dbReference type="Google" id="ProtNLM"/>
    </source>
</evidence>
<keyword evidence="2" id="KW-1185">Reference proteome</keyword>
<name>A0ABW0BUR8_9BACT</name>
<dbReference type="Proteomes" id="UP001596163">
    <property type="component" value="Unassembled WGS sequence"/>
</dbReference>
<dbReference type="Gene3D" id="3.20.20.140">
    <property type="entry name" value="Metal-dependent hydrolases"/>
    <property type="match status" value="1"/>
</dbReference>
<dbReference type="InterPro" id="IPR032466">
    <property type="entry name" value="Metal_Hydrolase"/>
</dbReference>
<evidence type="ECO:0000313" key="1">
    <source>
        <dbReference type="EMBL" id="MFC5191308.1"/>
    </source>
</evidence>
<protein>
    <recommendedName>
        <fullName evidence="3">Membrane dipeptidase (Peptidase family M19)</fullName>
    </recommendedName>
</protein>
<gene>
    <name evidence="1" type="ORF">ACFPIK_05985</name>
</gene>
<dbReference type="SUPFAM" id="SSF51556">
    <property type="entry name" value="Metallo-dependent hydrolases"/>
    <property type="match status" value="1"/>
</dbReference>
<evidence type="ECO:0000313" key="2">
    <source>
        <dbReference type="Proteomes" id="UP001596163"/>
    </source>
</evidence>
<reference evidence="2" key="1">
    <citation type="journal article" date="2019" name="Int. J. Syst. Evol. Microbiol.">
        <title>The Global Catalogue of Microorganisms (GCM) 10K type strain sequencing project: providing services to taxonomists for standard genome sequencing and annotation.</title>
        <authorList>
            <consortium name="The Broad Institute Genomics Platform"/>
            <consortium name="The Broad Institute Genome Sequencing Center for Infectious Disease"/>
            <person name="Wu L."/>
            <person name="Ma J."/>
        </authorList>
    </citation>
    <scope>NUCLEOTIDE SEQUENCE [LARGE SCALE GENOMIC DNA]</scope>
    <source>
        <strain evidence="2">CGMCC 1.7030</strain>
    </source>
</reference>
<sequence length="538" mass="61790">MKRKFSDLHCHNHMRAHFQMQEKQKKFTRKGEFSPWTVIASNSKAIEDGKMGASYSQIDLVKCWNANLRLTFNSLYPLEREFVQGMDPKIKEDKWYHFLASVLLGDKGLRRDLLQTAYMRIPDKVVDYFQSPDYDYWESLTREKNFVIKDSGIRIPKNEMHVPGAILGERKAAEKRAKEDPASYVAENACYRIPKNRAELQTSLADDTEITMILTIEGAHALGTDRVKTVQDISDRVQFIKKMWEVPVFFITFAHHFDNRLCGHAHSIPGMGKILMKQRPHMNEGFRRNGHRILREILGLNLAGEPDSSLGYRILIDVKHMAARSRVEYYDLVKMRLAKGDRIPVIASHCGYSGIKTLQDHITFEKKEKDDYTDPSGKFNAWNINLCDEDIEVIVKTRGLIGLSFDQRILGLTSDDIKKDKTREKKRNSIQLIWENLEGFVKSAYSNPNLSAAEKTSIWKCLTIGTDFEGLIDPVNPFPTVLSFDSMANQLVEVIDLARKDPKATHLAHFKSSADVEKWVDDFCFGNAEAFVLENYPE</sequence>